<evidence type="ECO:0000256" key="11">
    <source>
        <dbReference type="SAM" id="SignalP"/>
    </source>
</evidence>
<dbReference type="InterPro" id="IPR002213">
    <property type="entry name" value="UDP_glucos_trans"/>
</dbReference>
<keyword evidence="4 10" id="KW-0812">Transmembrane</keyword>
<feature type="chain" id="PRO_5018176620" description="MLO-like protein" evidence="11">
    <location>
        <begin position="22"/>
        <end position="764"/>
    </location>
</feature>
<evidence type="ECO:0000256" key="3">
    <source>
        <dbReference type="ARBA" id="ARBA00022679"/>
    </source>
</evidence>
<comment type="subcellular location">
    <subcellularLocation>
        <location evidence="1">Membrane</location>
        <topology evidence="1">Multi-pass membrane protein</topology>
    </subcellularLocation>
</comment>
<keyword evidence="5" id="KW-0611">Plant defense</keyword>
<feature type="transmembrane region" description="Helical" evidence="10">
    <location>
        <begin position="681"/>
        <end position="705"/>
    </location>
</feature>
<dbReference type="OrthoDB" id="1388414at2759"/>
<evidence type="ECO:0000256" key="5">
    <source>
        <dbReference type="ARBA" id="ARBA00022821"/>
    </source>
</evidence>
<evidence type="ECO:0000256" key="6">
    <source>
        <dbReference type="ARBA" id="ARBA00022989"/>
    </source>
</evidence>
<feature type="transmembrane region" description="Helical" evidence="10">
    <location>
        <begin position="560"/>
        <end position="577"/>
    </location>
</feature>
<keyword evidence="3" id="KW-0808">Transferase</keyword>
<feature type="region of interest" description="Disordered" evidence="9">
    <location>
        <begin position="732"/>
        <end position="764"/>
    </location>
</feature>
<evidence type="ECO:0000256" key="4">
    <source>
        <dbReference type="ARBA" id="ARBA00022692"/>
    </source>
</evidence>
<dbReference type="SUPFAM" id="SSF53756">
    <property type="entry name" value="UDP-Glycosyltransferase/glycogen phosphorylase"/>
    <property type="match status" value="1"/>
</dbReference>
<dbReference type="InterPro" id="IPR004326">
    <property type="entry name" value="Mlo"/>
</dbReference>
<dbReference type="Gene3D" id="3.40.50.2000">
    <property type="entry name" value="Glycogen Phosphorylase B"/>
    <property type="match status" value="1"/>
</dbReference>
<keyword evidence="7 10" id="KW-0472">Membrane</keyword>
<evidence type="ECO:0000256" key="8">
    <source>
        <dbReference type="ARBA" id="ARBA00023265"/>
    </source>
</evidence>
<evidence type="ECO:0000256" key="9">
    <source>
        <dbReference type="SAM" id="MobiDB-lite"/>
    </source>
</evidence>
<keyword evidence="8" id="KW-0568">Pathogenesis-related protein</keyword>
<dbReference type="GO" id="GO:0008194">
    <property type="term" value="F:UDP-glycosyltransferase activity"/>
    <property type="evidence" value="ECO:0007669"/>
    <property type="project" value="InterPro"/>
</dbReference>
<evidence type="ECO:0000313" key="12">
    <source>
        <dbReference type="EMBL" id="RLM84541.1"/>
    </source>
</evidence>
<proteinExistence type="inferred from homology"/>
<dbReference type="Pfam" id="PF00201">
    <property type="entry name" value="UDPGT"/>
    <property type="match status" value="1"/>
</dbReference>
<evidence type="ECO:0000256" key="1">
    <source>
        <dbReference type="ARBA" id="ARBA00004141"/>
    </source>
</evidence>
<gene>
    <name evidence="12" type="ORF">C2845_PM04G06130</name>
</gene>
<feature type="transmembrane region" description="Helical" evidence="10">
    <location>
        <begin position="460"/>
        <end position="482"/>
    </location>
</feature>
<keyword evidence="13" id="KW-1185">Reference proteome</keyword>
<dbReference type="PANTHER" id="PTHR31942">
    <property type="entry name" value="MLO-LIKE PROTEIN 1"/>
    <property type="match status" value="1"/>
</dbReference>
<organism evidence="12 13">
    <name type="scientific">Panicum miliaceum</name>
    <name type="common">Proso millet</name>
    <name type="synonym">Broomcorn millet</name>
    <dbReference type="NCBI Taxonomy" id="4540"/>
    <lineage>
        <taxon>Eukaryota</taxon>
        <taxon>Viridiplantae</taxon>
        <taxon>Streptophyta</taxon>
        <taxon>Embryophyta</taxon>
        <taxon>Tracheophyta</taxon>
        <taxon>Spermatophyta</taxon>
        <taxon>Magnoliopsida</taxon>
        <taxon>Liliopsida</taxon>
        <taxon>Poales</taxon>
        <taxon>Poaceae</taxon>
        <taxon>PACMAD clade</taxon>
        <taxon>Panicoideae</taxon>
        <taxon>Panicodae</taxon>
        <taxon>Paniceae</taxon>
        <taxon>Panicinae</taxon>
        <taxon>Panicum</taxon>
        <taxon>Panicum sect. Panicum</taxon>
    </lineage>
</organism>
<feature type="compositionally biased region" description="Polar residues" evidence="9">
    <location>
        <begin position="740"/>
        <end position="750"/>
    </location>
</feature>
<dbReference type="STRING" id="4540.A0A3L6QN85"/>
<dbReference type="Proteomes" id="UP000275267">
    <property type="component" value="Unassembled WGS sequence"/>
</dbReference>
<comment type="caution">
    <text evidence="12">The sequence shown here is derived from an EMBL/GenBank/DDBJ whole genome shotgun (WGS) entry which is preliminary data.</text>
</comment>
<feature type="signal peptide" evidence="11">
    <location>
        <begin position="1"/>
        <end position="21"/>
    </location>
</feature>
<sequence>MGHLLPFSRFVAALLCHGGVGCSVVAALPTMSAAEGGRPLRGLPARPPRRPHLLPLDAASARSPAPTSSRSAGREALRRSSRLLGPLIAGASPRVSSVVTDVALASHVVPVARMKSEINNRRPGGYRQKSGSRLIITIQTRGVFETLRGLYANIRINRDELFKTYRNLYVNIGSKPGTSTELSGPAPWQPSRVALPPTSVIPAAVALEPSSTWWWLAPGTRALLCFVRRLATAPPHAVRPPTTAVDREDAAEPADVLGEGFLERVRGRGLVTRAWVDQEAVLSHPSVGLFLSHGGWNSVTYGTAAARGVPLRPARERGGGGVGARKEQWNWDGEDGLVCRNVPLGRRSGKGERLLRRSKKTQYEALLKIQKELMLLGFISLMLGVFQGATQKICVKESVMRHLLPCPLPSAGHAGAKYGAAVFNDGARRLLSGGGAADDYCLRKGKVPILSLEALHQLDIFIFNLAVTHVVLSLLTFVVGVAQRSFFKQFYGSVTEEDYTAMRLGFIVSQTSNLFLSMSYYETHTYIYDPSFSYKHCRGNPKFNFYNYMIRAFEADYKKVVGISWYLWALLMVFLLLNVHGWYVYTWLSLAPFILLLVVGCKMEHVITELAVEVAQKHTAIEGDVIVAPSDDFFWFHRPKVVLYLIHFILFQIAFEIAFFFWLLVAYGYKSCIMGKQAHAIARLVLSVASRILCGYSTLPLYVIVSHMGSSFNKAIFDDNVSEDLVNWAQSARRRKGKNKTNNADMATPSTDERHGGAVQMTDA</sequence>
<name>A0A3L6QN85_PANMI</name>
<comment type="similarity">
    <text evidence="2">Belongs to the MLO family.</text>
</comment>
<keyword evidence="6 10" id="KW-1133">Transmembrane helix</keyword>
<evidence type="ECO:0008006" key="14">
    <source>
        <dbReference type="Google" id="ProtNLM"/>
    </source>
</evidence>
<feature type="transmembrane region" description="Helical" evidence="10">
    <location>
        <begin position="641"/>
        <end position="669"/>
    </location>
</feature>
<evidence type="ECO:0000256" key="2">
    <source>
        <dbReference type="ARBA" id="ARBA00006574"/>
    </source>
</evidence>
<reference evidence="13" key="1">
    <citation type="journal article" date="2019" name="Nat. Commun.">
        <title>The genome of broomcorn millet.</title>
        <authorList>
            <person name="Zou C."/>
            <person name="Miki D."/>
            <person name="Li D."/>
            <person name="Tang Q."/>
            <person name="Xiao L."/>
            <person name="Rajput S."/>
            <person name="Deng P."/>
            <person name="Jia W."/>
            <person name="Huang R."/>
            <person name="Zhang M."/>
            <person name="Sun Y."/>
            <person name="Hu J."/>
            <person name="Fu X."/>
            <person name="Schnable P.S."/>
            <person name="Li F."/>
            <person name="Zhang H."/>
            <person name="Feng B."/>
            <person name="Zhu X."/>
            <person name="Liu R."/>
            <person name="Schnable J.C."/>
            <person name="Zhu J.-K."/>
            <person name="Zhang H."/>
        </authorList>
    </citation>
    <scope>NUCLEOTIDE SEQUENCE [LARGE SCALE GENOMIC DNA]</scope>
</reference>
<evidence type="ECO:0000313" key="13">
    <source>
        <dbReference type="Proteomes" id="UP000275267"/>
    </source>
</evidence>
<dbReference type="Pfam" id="PF03094">
    <property type="entry name" value="Mlo"/>
    <property type="match status" value="3"/>
</dbReference>
<feature type="compositionally biased region" description="Low complexity" evidence="9">
    <location>
        <begin position="53"/>
        <end position="71"/>
    </location>
</feature>
<dbReference type="GO" id="GO:0016020">
    <property type="term" value="C:membrane"/>
    <property type="evidence" value="ECO:0007669"/>
    <property type="project" value="UniProtKB-SubCell"/>
</dbReference>
<accession>A0A3L6QN85</accession>
<feature type="region of interest" description="Disordered" evidence="9">
    <location>
        <begin position="36"/>
        <end position="76"/>
    </location>
</feature>
<dbReference type="GO" id="GO:0006952">
    <property type="term" value="P:defense response"/>
    <property type="evidence" value="ECO:0007669"/>
    <property type="project" value="UniProtKB-KW"/>
</dbReference>
<keyword evidence="11" id="KW-0732">Signal</keyword>
<dbReference type="PANTHER" id="PTHR31942:SF83">
    <property type="entry name" value="MLO-LIKE PROTEIN"/>
    <property type="match status" value="1"/>
</dbReference>
<evidence type="ECO:0000256" key="10">
    <source>
        <dbReference type="SAM" id="Phobius"/>
    </source>
</evidence>
<protein>
    <recommendedName>
        <fullName evidence="14">MLO-like protein</fullName>
    </recommendedName>
</protein>
<evidence type="ECO:0000256" key="7">
    <source>
        <dbReference type="ARBA" id="ARBA00023136"/>
    </source>
</evidence>
<dbReference type="AlphaFoldDB" id="A0A3L6QN85"/>
<dbReference type="EMBL" id="PQIB02000011">
    <property type="protein sequence ID" value="RLM84541.1"/>
    <property type="molecule type" value="Genomic_DNA"/>
</dbReference>